<dbReference type="InterPro" id="IPR029071">
    <property type="entry name" value="Ubiquitin-like_domsf"/>
</dbReference>
<comment type="caution">
    <text evidence="2">The sequence shown here is derived from an EMBL/GenBank/DDBJ whole genome shotgun (WGS) entry which is preliminary data.</text>
</comment>
<dbReference type="GeneID" id="36344564"/>
<dbReference type="SUPFAM" id="SSF54236">
    <property type="entry name" value="Ubiquitin-like"/>
    <property type="match status" value="1"/>
</dbReference>
<dbReference type="KEGG" id="egl:EGR_08849"/>
<dbReference type="CDD" id="cd17039">
    <property type="entry name" value="Ubl_ubiquitin_like"/>
    <property type="match status" value="1"/>
</dbReference>
<keyword evidence="3" id="KW-1185">Reference proteome</keyword>
<dbReference type="RefSeq" id="XP_024347500.1">
    <property type="nucleotide sequence ID" value="XM_024498098.1"/>
</dbReference>
<protein>
    <recommendedName>
        <fullName evidence="1">Ubiquitin-like domain-containing protein</fullName>
    </recommendedName>
</protein>
<name>W6US89_ECHGR</name>
<dbReference type="STRING" id="6210.W6US89"/>
<organism evidence="2 3">
    <name type="scientific">Echinococcus granulosus</name>
    <name type="common">Hydatid tapeworm</name>
    <dbReference type="NCBI Taxonomy" id="6210"/>
    <lineage>
        <taxon>Eukaryota</taxon>
        <taxon>Metazoa</taxon>
        <taxon>Spiralia</taxon>
        <taxon>Lophotrochozoa</taxon>
        <taxon>Platyhelminthes</taxon>
        <taxon>Cestoda</taxon>
        <taxon>Eucestoda</taxon>
        <taxon>Cyclophyllidea</taxon>
        <taxon>Taeniidae</taxon>
        <taxon>Echinococcus</taxon>
        <taxon>Echinococcus granulosus group</taxon>
    </lineage>
</organism>
<evidence type="ECO:0000259" key="1">
    <source>
        <dbReference type="PROSITE" id="PS50053"/>
    </source>
</evidence>
<dbReference type="InterPro" id="IPR000626">
    <property type="entry name" value="Ubiquitin-like_dom"/>
</dbReference>
<reference evidence="2 3" key="1">
    <citation type="journal article" date="2013" name="Nat. Genet.">
        <title>The genome of the hydatid tapeworm Echinococcus granulosus.</title>
        <authorList>
            <person name="Zheng H."/>
            <person name="Zhang W."/>
            <person name="Zhang L."/>
            <person name="Zhang Z."/>
            <person name="Li J."/>
            <person name="Lu G."/>
            <person name="Zhu Y."/>
            <person name="Wang Y."/>
            <person name="Huang Y."/>
            <person name="Liu J."/>
            <person name="Kang H."/>
            <person name="Chen J."/>
            <person name="Wang L."/>
            <person name="Chen A."/>
            <person name="Yu S."/>
            <person name="Gao Z."/>
            <person name="Jin L."/>
            <person name="Gu W."/>
            <person name="Wang Z."/>
            <person name="Zhao L."/>
            <person name="Shi B."/>
            <person name="Wen H."/>
            <person name="Lin R."/>
            <person name="Jones M.K."/>
            <person name="Brejova B."/>
            <person name="Vinar T."/>
            <person name="Zhao G."/>
            <person name="McManus D.P."/>
            <person name="Chen Z."/>
            <person name="Zhou Y."/>
            <person name="Wang S."/>
        </authorList>
    </citation>
    <scope>NUCLEOTIDE SEQUENCE [LARGE SCALE GENOMIC DNA]</scope>
</reference>
<gene>
    <name evidence="2" type="ORF">EGR_08849</name>
</gene>
<dbReference type="OrthoDB" id="10475015at2759"/>
<dbReference type="Proteomes" id="UP000019149">
    <property type="component" value="Unassembled WGS sequence"/>
</dbReference>
<dbReference type="CTD" id="36344564"/>
<dbReference type="AlphaFoldDB" id="W6US89"/>
<evidence type="ECO:0000313" key="2">
    <source>
        <dbReference type="EMBL" id="EUB56304.1"/>
    </source>
</evidence>
<dbReference type="EMBL" id="APAU02000121">
    <property type="protein sequence ID" value="EUB56304.1"/>
    <property type="molecule type" value="Genomic_DNA"/>
</dbReference>
<evidence type="ECO:0000313" key="3">
    <source>
        <dbReference type="Proteomes" id="UP000019149"/>
    </source>
</evidence>
<accession>W6US89</accession>
<proteinExistence type="predicted"/>
<dbReference type="Pfam" id="PF00240">
    <property type="entry name" value="ubiquitin"/>
    <property type="match status" value="1"/>
</dbReference>
<feature type="domain" description="Ubiquitin-like" evidence="1">
    <location>
        <begin position="1"/>
        <end position="69"/>
    </location>
</feature>
<dbReference type="Gene3D" id="3.10.20.90">
    <property type="entry name" value="Phosphatidylinositol 3-kinase Catalytic Subunit, Chain A, domain 1"/>
    <property type="match status" value="1"/>
</dbReference>
<dbReference type="PROSITE" id="PS50053">
    <property type="entry name" value="UBIQUITIN_2"/>
    <property type="match status" value="1"/>
</dbReference>
<sequence length="114" mass="12546">MQLRIIYRGSELLTLSAEVGTSVLQVKAAIAKALRVPPKDQILTFKGVYLEDSRRPREFAIVDSGSLELCLPPNHQNIISVRVVISAEEVYTIPIGCSATVAELRAEIVKRASR</sequence>